<dbReference type="PANTHER" id="PTHR47485:SF1">
    <property type="entry name" value="THYLAKOID LUMENAL 17.4 KDA PROTEIN, CHLOROPLASTIC"/>
    <property type="match status" value="1"/>
</dbReference>
<comment type="caution">
    <text evidence="2">The sequence shown here is derived from an EMBL/GenBank/DDBJ whole genome shotgun (WGS) entry which is preliminary data.</text>
</comment>
<evidence type="ECO:0000256" key="1">
    <source>
        <dbReference type="ARBA" id="ARBA00022737"/>
    </source>
</evidence>
<keyword evidence="1" id="KW-0677">Repeat</keyword>
<gene>
    <name evidence="2" type="ORF">PPSIR1_19022</name>
</gene>
<dbReference type="PANTHER" id="PTHR47485">
    <property type="entry name" value="THYLAKOID LUMENAL 17.4 KDA PROTEIN, CHLOROPLASTIC"/>
    <property type="match status" value="1"/>
</dbReference>
<dbReference type="STRING" id="391625.PPSIR1_19022"/>
<evidence type="ECO:0008006" key="4">
    <source>
        <dbReference type="Google" id="ProtNLM"/>
    </source>
</evidence>
<dbReference type="Proteomes" id="UP000005801">
    <property type="component" value="Unassembled WGS sequence"/>
</dbReference>
<dbReference type="Gene3D" id="2.160.20.80">
    <property type="entry name" value="E3 ubiquitin-protein ligase SopA"/>
    <property type="match status" value="1"/>
</dbReference>
<accession>A6GGM1</accession>
<reference evidence="2 3" key="1">
    <citation type="submission" date="2007-06" db="EMBL/GenBank/DDBJ databases">
        <authorList>
            <person name="Shimkets L."/>
            <person name="Ferriera S."/>
            <person name="Johnson J."/>
            <person name="Kravitz S."/>
            <person name="Beeson K."/>
            <person name="Sutton G."/>
            <person name="Rogers Y.-H."/>
            <person name="Friedman R."/>
            <person name="Frazier M."/>
            <person name="Venter J.C."/>
        </authorList>
    </citation>
    <scope>NUCLEOTIDE SEQUENCE [LARGE SCALE GENOMIC DNA]</scope>
    <source>
        <strain evidence="2 3">SIR-1</strain>
    </source>
</reference>
<sequence length="399" mass="44793">MPSSASELLRRYAAGERDFAGVKLPLADLSGTDLSFANLDKANLRGCNLRNARLTGASLRKATLRALPKVDTPRRWHPYEVSTMTRAELSREWHFADLAQSDLSCADLEGCDLAYVNLTGANLKGANLYRAELQWACLKNVEMNWKTIEWAQINAVTFRESEWTMYDARVLDDQGVRPFDIRDFPPRAQPVWRTRRNVLTLYFPRGATPLDQYIVSGIIHATIGGDRCSVVEFAQSLEGSLIHLAADDIRDLVVVAEAIYQRVWNAPQHHAAVVEERSFVLRAEALDDMADRVDRMELVLGSSSNSEALAEGVIHRLLQVIGEDALMMLRAQGEKFRLEEDSRLAVTWGQAIGRQLGKVVRKAVLGGALEDVDLFIETLKKMRREQRAISKVDEDESLS</sequence>
<dbReference type="InterPro" id="IPR001646">
    <property type="entry name" value="5peptide_repeat"/>
</dbReference>
<proteinExistence type="predicted"/>
<protein>
    <recommendedName>
        <fullName evidence="4">Pentapeptide repeat family protein</fullName>
    </recommendedName>
</protein>
<organism evidence="2 3">
    <name type="scientific">Plesiocystis pacifica SIR-1</name>
    <dbReference type="NCBI Taxonomy" id="391625"/>
    <lineage>
        <taxon>Bacteria</taxon>
        <taxon>Pseudomonadati</taxon>
        <taxon>Myxococcota</taxon>
        <taxon>Polyangia</taxon>
        <taxon>Nannocystales</taxon>
        <taxon>Nannocystaceae</taxon>
        <taxon>Plesiocystis</taxon>
    </lineage>
</organism>
<dbReference type="Pfam" id="PF00805">
    <property type="entry name" value="Pentapeptide"/>
    <property type="match status" value="2"/>
</dbReference>
<name>A6GGM1_9BACT</name>
<evidence type="ECO:0000313" key="2">
    <source>
        <dbReference type="EMBL" id="EDM74981.1"/>
    </source>
</evidence>
<dbReference type="EMBL" id="ABCS01000108">
    <property type="protein sequence ID" value="EDM74981.1"/>
    <property type="molecule type" value="Genomic_DNA"/>
</dbReference>
<evidence type="ECO:0000313" key="3">
    <source>
        <dbReference type="Proteomes" id="UP000005801"/>
    </source>
</evidence>
<keyword evidence="3" id="KW-1185">Reference proteome</keyword>
<dbReference type="eggNOG" id="COG1357">
    <property type="taxonomic scope" value="Bacteria"/>
</dbReference>
<dbReference type="SUPFAM" id="SSF141571">
    <property type="entry name" value="Pentapeptide repeat-like"/>
    <property type="match status" value="1"/>
</dbReference>
<dbReference type="AlphaFoldDB" id="A6GGM1"/>